<dbReference type="PROSITE" id="PS50850">
    <property type="entry name" value="MFS"/>
    <property type="match status" value="1"/>
</dbReference>
<evidence type="ECO:0000259" key="7">
    <source>
        <dbReference type="PROSITE" id="PS50850"/>
    </source>
</evidence>
<keyword evidence="3 6" id="KW-1133">Transmembrane helix</keyword>
<dbReference type="SUPFAM" id="SSF103473">
    <property type="entry name" value="MFS general substrate transporter"/>
    <property type="match status" value="1"/>
</dbReference>
<reference evidence="8 9" key="1">
    <citation type="submission" date="2020-08" db="EMBL/GenBank/DDBJ databases">
        <title>Genomic Encyclopedia of Type Strains, Phase III (KMG-III): the genomes of soil and plant-associated and newly described type strains.</title>
        <authorList>
            <person name="Whitman W."/>
        </authorList>
    </citation>
    <scope>NUCLEOTIDE SEQUENCE [LARGE SCALE GENOMIC DNA]</scope>
    <source>
        <strain evidence="8 9">CECT 8577</strain>
    </source>
</reference>
<feature type="transmembrane region" description="Helical" evidence="6">
    <location>
        <begin position="103"/>
        <end position="123"/>
    </location>
</feature>
<evidence type="ECO:0000313" key="8">
    <source>
        <dbReference type="EMBL" id="MBB3049015.1"/>
    </source>
</evidence>
<feature type="transmembrane region" description="Helical" evidence="6">
    <location>
        <begin position="343"/>
        <end position="364"/>
    </location>
</feature>
<dbReference type="Gene3D" id="1.20.1250.20">
    <property type="entry name" value="MFS general substrate transporter like domains"/>
    <property type="match status" value="2"/>
</dbReference>
<gene>
    <name evidence="8" type="ORF">FHS23_000010</name>
</gene>
<proteinExistence type="predicted"/>
<dbReference type="GO" id="GO:0022857">
    <property type="term" value="F:transmembrane transporter activity"/>
    <property type="evidence" value="ECO:0007669"/>
    <property type="project" value="InterPro"/>
</dbReference>
<protein>
    <submittedName>
        <fullName evidence="8">Sugar phosphate permease</fullName>
    </submittedName>
</protein>
<comment type="subcellular location">
    <subcellularLocation>
        <location evidence="1">Cell membrane</location>
        <topology evidence="1">Multi-pass membrane protein</topology>
    </subcellularLocation>
</comment>
<dbReference type="Proteomes" id="UP000550714">
    <property type="component" value="Unassembled WGS sequence"/>
</dbReference>
<keyword evidence="9" id="KW-1185">Reference proteome</keyword>
<feature type="transmembrane region" description="Helical" evidence="6">
    <location>
        <begin position="204"/>
        <end position="221"/>
    </location>
</feature>
<name>A0A839RV31_9PSEU</name>
<sequence length="452" mass="46262">MTRMGPPGDGEGHGRSDGGDSGRGDAPDDGPGGGSDAGSDGALRGSADLAVESADDGPGGGRSDWFRWRILALGLGAQTASCAFLFGIPFLVPAMQRAENLTLSQAGTVVVAPSIGLLLTLILWGAAADRYGERLVMALGLGASGLLLLVAGLTGPSLSALFGLLVAAGACTASVNAASGRVVMGWFSAAERGVAMGIRQTAQPLGVGIAALALPLLAEHAGYRGAMLLPAALALAVAVLVAWFVVDPPRPERDGNGDRPHRDRSPYRGATLWRVHGASALLVVPQFAVSAFAPVYLVTMHDWSALAAGAFLAVLQGLGALGRLAAGYWSDRVRSRLRPMRTLAMASALVMLLLAGGDATWSWLAVGALTLAAVITVSDNGLGFTASAELAGLSWAGRAMGVQNTTQNLAAVLTPPLLGLVIGDTRYALAFCVAALFPVMAVWLTPVRSERW</sequence>
<dbReference type="InterPro" id="IPR020846">
    <property type="entry name" value="MFS_dom"/>
</dbReference>
<feature type="transmembrane region" description="Helical" evidence="6">
    <location>
        <begin position="227"/>
        <end position="246"/>
    </location>
</feature>
<dbReference type="Pfam" id="PF07690">
    <property type="entry name" value="MFS_1"/>
    <property type="match status" value="1"/>
</dbReference>
<dbReference type="RefSeq" id="WP_246381237.1">
    <property type="nucleotide sequence ID" value="NZ_JACHWU010000001.1"/>
</dbReference>
<feature type="domain" description="Major facilitator superfamily (MFS) profile" evidence="7">
    <location>
        <begin position="67"/>
        <end position="452"/>
    </location>
</feature>
<feature type="transmembrane region" description="Helical" evidence="6">
    <location>
        <begin position="303"/>
        <end position="322"/>
    </location>
</feature>
<feature type="transmembrane region" description="Helical" evidence="6">
    <location>
        <begin position="70"/>
        <end position="91"/>
    </location>
</feature>
<dbReference type="PANTHER" id="PTHR23527:SF1">
    <property type="entry name" value="BLL3282 PROTEIN"/>
    <property type="match status" value="1"/>
</dbReference>
<evidence type="ECO:0000256" key="5">
    <source>
        <dbReference type="SAM" id="MobiDB-lite"/>
    </source>
</evidence>
<dbReference type="InterPro" id="IPR011701">
    <property type="entry name" value="MFS"/>
</dbReference>
<comment type="caution">
    <text evidence="8">The sequence shown here is derived from an EMBL/GenBank/DDBJ whole genome shotgun (WGS) entry which is preliminary data.</text>
</comment>
<accession>A0A839RV31</accession>
<keyword evidence="2 6" id="KW-0812">Transmembrane</keyword>
<dbReference type="InterPro" id="IPR052952">
    <property type="entry name" value="MFS-Transporter"/>
</dbReference>
<organism evidence="8 9">
    <name type="scientific">Prauserella isguenensis</name>
    <dbReference type="NCBI Taxonomy" id="1470180"/>
    <lineage>
        <taxon>Bacteria</taxon>
        <taxon>Bacillati</taxon>
        <taxon>Actinomycetota</taxon>
        <taxon>Actinomycetes</taxon>
        <taxon>Pseudonocardiales</taxon>
        <taxon>Pseudonocardiaceae</taxon>
        <taxon>Prauserella</taxon>
    </lineage>
</organism>
<keyword evidence="4 6" id="KW-0472">Membrane</keyword>
<evidence type="ECO:0000256" key="4">
    <source>
        <dbReference type="ARBA" id="ARBA00023136"/>
    </source>
</evidence>
<dbReference type="InterPro" id="IPR036259">
    <property type="entry name" value="MFS_trans_sf"/>
</dbReference>
<evidence type="ECO:0000256" key="2">
    <source>
        <dbReference type="ARBA" id="ARBA00022692"/>
    </source>
</evidence>
<evidence type="ECO:0000256" key="6">
    <source>
        <dbReference type="SAM" id="Phobius"/>
    </source>
</evidence>
<feature type="transmembrane region" description="Helical" evidence="6">
    <location>
        <begin position="135"/>
        <end position="154"/>
    </location>
</feature>
<evidence type="ECO:0000313" key="9">
    <source>
        <dbReference type="Proteomes" id="UP000550714"/>
    </source>
</evidence>
<feature type="region of interest" description="Disordered" evidence="5">
    <location>
        <begin position="1"/>
        <end position="43"/>
    </location>
</feature>
<feature type="transmembrane region" description="Helical" evidence="6">
    <location>
        <begin position="427"/>
        <end position="447"/>
    </location>
</feature>
<evidence type="ECO:0000256" key="1">
    <source>
        <dbReference type="ARBA" id="ARBA00004651"/>
    </source>
</evidence>
<dbReference type="GO" id="GO:0005886">
    <property type="term" value="C:plasma membrane"/>
    <property type="evidence" value="ECO:0007669"/>
    <property type="project" value="UniProtKB-SubCell"/>
</dbReference>
<dbReference type="PANTHER" id="PTHR23527">
    <property type="entry name" value="BLL3282 PROTEIN"/>
    <property type="match status" value="1"/>
</dbReference>
<dbReference type="EMBL" id="JACHWU010000001">
    <property type="protein sequence ID" value="MBB3049015.1"/>
    <property type="molecule type" value="Genomic_DNA"/>
</dbReference>
<feature type="compositionally biased region" description="Basic and acidic residues" evidence="5">
    <location>
        <begin position="10"/>
        <end position="26"/>
    </location>
</feature>
<evidence type="ECO:0000256" key="3">
    <source>
        <dbReference type="ARBA" id="ARBA00022989"/>
    </source>
</evidence>
<dbReference type="AlphaFoldDB" id="A0A839RV31"/>
<feature type="transmembrane region" description="Helical" evidence="6">
    <location>
        <begin position="160"/>
        <end position="183"/>
    </location>
</feature>
<feature type="transmembrane region" description="Helical" evidence="6">
    <location>
        <begin position="272"/>
        <end position="297"/>
    </location>
</feature>